<sequence length="303" mass="35109">MNLTNLKSFLAVVEYRSLTLAAKKLFVTQSAMTKRIQKLEDELGARLIIVDGVKTKITDAGKIFIPYARQMLAMDNEMRNNIEHLEQQSKSPALILGTSIYLAHYIIPYFAQYFYSQNQGELIDIRVINERDFFEYLDNGLVDIVLCTTRPNIDKTIYWETLWQEKLSLAFSVNHPLAKKDKISLADLAKYEAVFPEKKGYIREKVSELFSNHHLSLNSTMDAGSIYTVKNYISTDNYWSFIHQRFLDMTELKSAELAEGSLTMAFSVYCIKRRHQEKLISLFLQQFKLWMADSDIIKAYSLS</sequence>
<protein>
    <submittedName>
        <fullName evidence="6">HTH-type transcriptional activator CmpR</fullName>
    </submittedName>
</protein>
<dbReference type="Pfam" id="PF00126">
    <property type="entry name" value="HTH_1"/>
    <property type="match status" value="1"/>
</dbReference>
<evidence type="ECO:0000259" key="5">
    <source>
        <dbReference type="PROSITE" id="PS50931"/>
    </source>
</evidence>
<evidence type="ECO:0000313" key="7">
    <source>
        <dbReference type="Proteomes" id="UP000044071"/>
    </source>
</evidence>
<keyword evidence="4" id="KW-0804">Transcription</keyword>
<organism evidence="6 7">
    <name type="scientific">Legionella massiliensis</name>
    <dbReference type="NCBI Taxonomy" id="1034943"/>
    <lineage>
        <taxon>Bacteria</taxon>
        <taxon>Pseudomonadati</taxon>
        <taxon>Pseudomonadota</taxon>
        <taxon>Gammaproteobacteria</taxon>
        <taxon>Legionellales</taxon>
        <taxon>Legionellaceae</taxon>
        <taxon>Legionella</taxon>
    </lineage>
</organism>
<dbReference type="AlphaFoldDB" id="A0A078KWA1"/>
<dbReference type="InterPro" id="IPR005119">
    <property type="entry name" value="LysR_subst-bd"/>
</dbReference>
<dbReference type="PANTHER" id="PTHR30126">
    <property type="entry name" value="HTH-TYPE TRANSCRIPTIONAL REGULATOR"/>
    <property type="match status" value="1"/>
</dbReference>
<dbReference type="GO" id="GO:0003700">
    <property type="term" value="F:DNA-binding transcription factor activity"/>
    <property type="evidence" value="ECO:0007669"/>
    <property type="project" value="InterPro"/>
</dbReference>
<proteinExistence type="inferred from homology"/>
<dbReference type="EMBL" id="CCSB01000002">
    <property type="protein sequence ID" value="CDZ77282.1"/>
    <property type="molecule type" value="Genomic_DNA"/>
</dbReference>
<dbReference type="CDD" id="cd05466">
    <property type="entry name" value="PBP2_LTTR_substrate"/>
    <property type="match status" value="1"/>
</dbReference>
<feature type="domain" description="HTH lysR-type" evidence="5">
    <location>
        <begin position="1"/>
        <end position="58"/>
    </location>
</feature>
<dbReference type="GO" id="GO:0000976">
    <property type="term" value="F:transcription cis-regulatory region binding"/>
    <property type="evidence" value="ECO:0007669"/>
    <property type="project" value="TreeGrafter"/>
</dbReference>
<keyword evidence="3" id="KW-0238">DNA-binding</keyword>
<dbReference type="eggNOG" id="COG0583">
    <property type="taxonomic scope" value="Bacteria"/>
</dbReference>
<dbReference type="STRING" id="1034943.BN59_01564"/>
<dbReference type="Pfam" id="PF03466">
    <property type="entry name" value="LysR_substrate"/>
    <property type="match status" value="1"/>
</dbReference>
<dbReference type="PRINTS" id="PR00039">
    <property type="entry name" value="HTHLYSR"/>
</dbReference>
<evidence type="ECO:0000256" key="1">
    <source>
        <dbReference type="ARBA" id="ARBA00009437"/>
    </source>
</evidence>
<dbReference type="SUPFAM" id="SSF53850">
    <property type="entry name" value="Periplasmic binding protein-like II"/>
    <property type="match status" value="1"/>
</dbReference>
<dbReference type="SUPFAM" id="SSF46785">
    <property type="entry name" value="Winged helix' DNA-binding domain"/>
    <property type="match status" value="1"/>
</dbReference>
<keyword evidence="7" id="KW-1185">Reference proteome</keyword>
<dbReference type="InterPro" id="IPR036390">
    <property type="entry name" value="WH_DNA-bd_sf"/>
</dbReference>
<evidence type="ECO:0000313" key="6">
    <source>
        <dbReference type="EMBL" id="CDZ77282.1"/>
    </source>
</evidence>
<dbReference type="InterPro" id="IPR036388">
    <property type="entry name" value="WH-like_DNA-bd_sf"/>
</dbReference>
<dbReference type="Gene3D" id="1.10.10.10">
    <property type="entry name" value="Winged helix-like DNA-binding domain superfamily/Winged helix DNA-binding domain"/>
    <property type="match status" value="1"/>
</dbReference>
<dbReference type="InterPro" id="IPR000847">
    <property type="entry name" value="LysR_HTH_N"/>
</dbReference>
<accession>A0A078KWA1</accession>
<gene>
    <name evidence="6" type="primary">cmpR_2</name>
    <name evidence="6" type="ORF">BN59_01564</name>
</gene>
<comment type="similarity">
    <text evidence="1">Belongs to the LysR transcriptional regulatory family.</text>
</comment>
<evidence type="ECO:0000256" key="2">
    <source>
        <dbReference type="ARBA" id="ARBA00023015"/>
    </source>
</evidence>
<dbReference type="Proteomes" id="UP000044071">
    <property type="component" value="Unassembled WGS sequence"/>
</dbReference>
<name>A0A078KWA1_9GAMM</name>
<dbReference type="PROSITE" id="PS50931">
    <property type="entry name" value="HTH_LYSR"/>
    <property type="match status" value="1"/>
</dbReference>
<evidence type="ECO:0000256" key="4">
    <source>
        <dbReference type="ARBA" id="ARBA00023163"/>
    </source>
</evidence>
<keyword evidence="2" id="KW-0805">Transcription regulation</keyword>
<dbReference type="PANTHER" id="PTHR30126:SF64">
    <property type="entry name" value="HTH-TYPE TRANSCRIPTIONAL REGULATOR CITR"/>
    <property type="match status" value="1"/>
</dbReference>
<dbReference type="RefSeq" id="WP_043873851.1">
    <property type="nucleotide sequence ID" value="NZ_CCVW01000002.1"/>
</dbReference>
<dbReference type="Gene3D" id="3.40.190.290">
    <property type="match status" value="1"/>
</dbReference>
<dbReference type="OrthoDB" id="9803735at2"/>
<reference evidence="6 7" key="1">
    <citation type="submission" date="2014-06" db="EMBL/GenBank/DDBJ databases">
        <authorList>
            <person name="Urmite Genomes Urmite Genomes"/>
        </authorList>
    </citation>
    <scope>NUCLEOTIDE SEQUENCE [LARGE SCALE GENOMIC DNA]</scope>
</reference>
<evidence type="ECO:0000256" key="3">
    <source>
        <dbReference type="ARBA" id="ARBA00023125"/>
    </source>
</evidence>